<proteinExistence type="predicted"/>
<evidence type="ECO:0000259" key="6">
    <source>
        <dbReference type="PROSITE" id="PS50113"/>
    </source>
</evidence>
<dbReference type="PROSITE" id="PS50113">
    <property type="entry name" value="PAC"/>
    <property type="match status" value="2"/>
</dbReference>
<sequence>MSMLSSLFGVNSGDGNASVQAMMNAADGIILADNHGKITFANKSAHKFLNQSDLKGKMLRDLPIGDPVENMNSGYKHTIADSGGSSRCLKIDVNASGSGKSAGMALFIKDITSDEEQVQQTGQILAQSINAIVSIDDANCVTYMNEAAEKLWDIKKEDVLGRNVKMLVPREIQQFHDTYVNTNRQTRVDNLVGTSRDLQLVRHNGDKIWVNLSLSRTEMGGKVGYTAFARDISQEKAAQEGMEQILYQAIDAVISIDGDNNVTFFNPAAEALWGYTQDEVMGKNVKMLVPKIHQPNHDNYVNTNRRTGIDKIVGSNREIELIKKDGTEAWVSLALSRVTINNQLHYTAFVRDISDQRAAQEAINQTLSQALDAVVTINQQNIVTFFNPAAEVLWGYEASEVVGQNVKMLVPAEIQPNHDNFVNSNRTSGVDKIVGSSREVPVHRKDGTLYWGLLSLSKVELENETIYTAFVKDVTSDVEQRDGMGDIMDRVAKSSNEISDIAKVIDGISDQTNLLALNAAIEAARAGDHGRGFAVVADEVRQLASRSSESTNEINRLSDNTRKLLNELADVLKLKTGT</sequence>
<dbReference type="RefSeq" id="WP_129123587.1">
    <property type="nucleotide sequence ID" value="NZ_PEIB01000030.1"/>
</dbReference>
<protein>
    <submittedName>
        <fullName evidence="7">Diguanylate cyclase</fullName>
    </submittedName>
</protein>
<keyword evidence="2 3" id="KW-0807">Transducer</keyword>
<dbReference type="GO" id="GO:0006355">
    <property type="term" value="P:regulation of DNA-templated transcription"/>
    <property type="evidence" value="ECO:0007669"/>
    <property type="project" value="InterPro"/>
</dbReference>
<dbReference type="Pfam" id="PF00989">
    <property type="entry name" value="PAS"/>
    <property type="match status" value="1"/>
</dbReference>
<evidence type="ECO:0000256" key="3">
    <source>
        <dbReference type="PROSITE-ProRule" id="PRU00284"/>
    </source>
</evidence>
<dbReference type="InterPro" id="IPR001610">
    <property type="entry name" value="PAC"/>
</dbReference>
<evidence type="ECO:0000313" key="8">
    <source>
        <dbReference type="Proteomes" id="UP000290287"/>
    </source>
</evidence>
<dbReference type="Pfam" id="PF13426">
    <property type="entry name" value="PAS_9"/>
    <property type="match status" value="2"/>
</dbReference>
<dbReference type="InterPro" id="IPR035965">
    <property type="entry name" value="PAS-like_dom_sf"/>
</dbReference>
<dbReference type="PROSITE" id="PS50111">
    <property type="entry name" value="CHEMOTAXIS_TRANSDUC_2"/>
    <property type="match status" value="1"/>
</dbReference>
<evidence type="ECO:0000313" key="7">
    <source>
        <dbReference type="EMBL" id="RXJ71879.1"/>
    </source>
</evidence>
<dbReference type="Proteomes" id="UP000290287">
    <property type="component" value="Unassembled WGS sequence"/>
</dbReference>
<gene>
    <name evidence="7" type="ORF">CS022_19155</name>
</gene>
<evidence type="ECO:0000256" key="2">
    <source>
        <dbReference type="ARBA" id="ARBA00023224"/>
    </source>
</evidence>
<feature type="domain" description="PAC" evidence="6">
    <location>
        <begin position="315"/>
        <end position="365"/>
    </location>
</feature>
<feature type="domain" description="PAS" evidence="5">
    <location>
        <begin position="238"/>
        <end position="316"/>
    </location>
</feature>
<evidence type="ECO:0000259" key="4">
    <source>
        <dbReference type="PROSITE" id="PS50111"/>
    </source>
</evidence>
<dbReference type="SUPFAM" id="SSF55785">
    <property type="entry name" value="PYP-like sensor domain (PAS domain)"/>
    <property type="match status" value="3"/>
</dbReference>
<dbReference type="InterPro" id="IPR004089">
    <property type="entry name" value="MCPsignal_dom"/>
</dbReference>
<dbReference type="Pfam" id="PF13188">
    <property type="entry name" value="PAS_8"/>
    <property type="match status" value="1"/>
</dbReference>
<keyword evidence="8" id="KW-1185">Reference proteome</keyword>
<dbReference type="SMART" id="SM00283">
    <property type="entry name" value="MA"/>
    <property type="match status" value="1"/>
</dbReference>
<evidence type="ECO:0000256" key="1">
    <source>
        <dbReference type="ARBA" id="ARBA00004370"/>
    </source>
</evidence>
<dbReference type="GO" id="GO:0007165">
    <property type="term" value="P:signal transduction"/>
    <property type="evidence" value="ECO:0007669"/>
    <property type="project" value="UniProtKB-KW"/>
</dbReference>
<dbReference type="EMBL" id="PEIB01000030">
    <property type="protein sequence ID" value="RXJ71879.1"/>
    <property type="molecule type" value="Genomic_DNA"/>
</dbReference>
<comment type="caution">
    <text evidence="7">The sequence shown here is derived from an EMBL/GenBank/DDBJ whole genome shotgun (WGS) entry which is preliminary data.</text>
</comment>
<dbReference type="InterPro" id="IPR000014">
    <property type="entry name" value="PAS"/>
</dbReference>
<reference evidence="7 8" key="1">
    <citation type="submission" date="2017-10" db="EMBL/GenBank/DDBJ databases">
        <title>Nyctiphanis sp. nov., isolated from the stomach of the euphausiid Nyctiphanes simplex (Hansen, 1911) in the Gulf of California.</title>
        <authorList>
            <person name="Gomez-Gil B."/>
            <person name="Aguilar-Mendez M."/>
            <person name="Lopez-Cortes A."/>
            <person name="Gomez-Gutierrez J."/>
            <person name="Roque A."/>
            <person name="Lang E."/>
            <person name="Gonzalez-Castillo A."/>
        </authorList>
    </citation>
    <scope>NUCLEOTIDE SEQUENCE [LARGE SCALE GENOMIC DNA]</scope>
    <source>
        <strain evidence="7 8">CAIM 600</strain>
    </source>
</reference>
<feature type="domain" description="PAS" evidence="5">
    <location>
        <begin position="359"/>
        <end position="437"/>
    </location>
</feature>
<dbReference type="SMART" id="SM00091">
    <property type="entry name" value="PAS"/>
    <property type="match status" value="4"/>
</dbReference>
<dbReference type="NCBIfam" id="TIGR00229">
    <property type="entry name" value="sensory_box"/>
    <property type="match status" value="3"/>
</dbReference>
<accession>A0A4Q0YRZ5</accession>
<organism evidence="7 8">
    <name type="scientific">Veronia nyctiphanis</name>
    <dbReference type="NCBI Taxonomy" id="1278244"/>
    <lineage>
        <taxon>Bacteria</taxon>
        <taxon>Pseudomonadati</taxon>
        <taxon>Pseudomonadota</taxon>
        <taxon>Gammaproteobacteria</taxon>
        <taxon>Vibrionales</taxon>
        <taxon>Vibrionaceae</taxon>
        <taxon>Veronia</taxon>
    </lineage>
</organism>
<dbReference type="PANTHER" id="PTHR32089:SF112">
    <property type="entry name" value="LYSOZYME-LIKE PROTEIN-RELATED"/>
    <property type="match status" value="1"/>
</dbReference>
<dbReference type="PANTHER" id="PTHR32089">
    <property type="entry name" value="METHYL-ACCEPTING CHEMOTAXIS PROTEIN MCPB"/>
    <property type="match status" value="1"/>
</dbReference>
<dbReference type="GO" id="GO:0006935">
    <property type="term" value="P:chemotaxis"/>
    <property type="evidence" value="ECO:0007669"/>
    <property type="project" value="UniProtKB-ARBA"/>
</dbReference>
<dbReference type="InterPro" id="IPR000700">
    <property type="entry name" value="PAS-assoc_C"/>
</dbReference>
<dbReference type="PROSITE" id="PS50112">
    <property type="entry name" value="PAS"/>
    <property type="match status" value="3"/>
</dbReference>
<comment type="subcellular location">
    <subcellularLocation>
        <location evidence="1">Membrane</location>
    </subcellularLocation>
</comment>
<dbReference type="AlphaFoldDB" id="A0A4Q0YRZ5"/>
<dbReference type="SMART" id="SM00086">
    <property type="entry name" value="PAC"/>
    <property type="match status" value="3"/>
</dbReference>
<evidence type="ECO:0000259" key="5">
    <source>
        <dbReference type="PROSITE" id="PS50112"/>
    </source>
</evidence>
<feature type="domain" description="Methyl-accepting transducer" evidence="4">
    <location>
        <begin position="486"/>
        <end position="578"/>
    </location>
</feature>
<feature type="domain" description="PAC" evidence="6">
    <location>
        <begin position="194"/>
        <end position="244"/>
    </location>
</feature>
<dbReference type="Gene3D" id="3.30.450.20">
    <property type="entry name" value="PAS domain"/>
    <property type="match status" value="4"/>
</dbReference>
<dbReference type="Gene3D" id="6.10.250.3200">
    <property type="match status" value="1"/>
</dbReference>
<dbReference type="SUPFAM" id="SSF58104">
    <property type="entry name" value="Methyl-accepting chemotaxis protein (MCP) signaling domain"/>
    <property type="match status" value="1"/>
</dbReference>
<dbReference type="InterPro" id="IPR013767">
    <property type="entry name" value="PAS_fold"/>
</dbReference>
<name>A0A4Q0YRZ5_9GAMM</name>
<feature type="domain" description="PAS" evidence="5">
    <location>
        <begin position="117"/>
        <end position="186"/>
    </location>
</feature>
<dbReference type="Pfam" id="PF00015">
    <property type="entry name" value="MCPsignal"/>
    <property type="match status" value="1"/>
</dbReference>
<dbReference type="GO" id="GO:0016020">
    <property type="term" value="C:membrane"/>
    <property type="evidence" value="ECO:0007669"/>
    <property type="project" value="UniProtKB-SubCell"/>
</dbReference>
<dbReference type="CDD" id="cd00130">
    <property type="entry name" value="PAS"/>
    <property type="match status" value="4"/>
</dbReference>